<keyword evidence="3" id="KW-0663">Pyridoxal phosphate</keyword>
<dbReference type="EMBL" id="AZIL01002097">
    <property type="protein sequence ID" value="EWM22760.1"/>
    <property type="molecule type" value="Genomic_DNA"/>
</dbReference>
<dbReference type="InterPro" id="IPR005786">
    <property type="entry name" value="B_amino_transII"/>
</dbReference>
<dbReference type="GO" id="GO:0004084">
    <property type="term" value="F:branched-chain-amino-acid transaminase activity"/>
    <property type="evidence" value="ECO:0007669"/>
    <property type="project" value="InterPro"/>
</dbReference>
<gene>
    <name evidence="4" type="primary">bcaA</name>
    <name evidence="4" type="ORF">Naga_100516g1</name>
</gene>
<evidence type="ECO:0000313" key="5">
    <source>
        <dbReference type="Proteomes" id="UP000019335"/>
    </source>
</evidence>
<dbReference type="SUPFAM" id="SSF56752">
    <property type="entry name" value="D-aminoacid aminotransferase-like PLP-dependent enzymes"/>
    <property type="match status" value="1"/>
</dbReference>
<comment type="cofactor">
    <cofactor evidence="1">
        <name>pyridoxal 5'-phosphate</name>
        <dbReference type="ChEBI" id="CHEBI:597326"/>
    </cofactor>
</comment>
<proteinExistence type="inferred from homology"/>
<dbReference type="Gene3D" id="3.30.470.10">
    <property type="match status" value="1"/>
</dbReference>
<evidence type="ECO:0000313" key="4">
    <source>
        <dbReference type="EMBL" id="EWM22760.1"/>
    </source>
</evidence>
<dbReference type="InterPro" id="IPR036038">
    <property type="entry name" value="Aminotransferase-like"/>
</dbReference>
<keyword evidence="4" id="KW-0808">Transferase</keyword>
<dbReference type="Proteomes" id="UP000019335">
    <property type="component" value="Unassembled WGS sequence"/>
</dbReference>
<evidence type="ECO:0000256" key="2">
    <source>
        <dbReference type="ARBA" id="ARBA00009320"/>
    </source>
</evidence>
<dbReference type="AlphaFoldDB" id="W7T6U9"/>
<name>W7T6U9_9STRA</name>
<keyword evidence="4" id="KW-0032">Aminotransferase</keyword>
<dbReference type="GO" id="GO:0009081">
    <property type="term" value="P:branched-chain amino acid metabolic process"/>
    <property type="evidence" value="ECO:0007669"/>
    <property type="project" value="InterPro"/>
</dbReference>
<dbReference type="InterPro" id="IPR043131">
    <property type="entry name" value="BCAT-like_N"/>
</dbReference>
<protein>
    <submittedName>
        <fullName evidence="4">Branched-chain-amino-acid aminotransferase</fullName>
    </submittedName>
</protein>
<organism evidence="4 5">
    <name type="scientific">Nannochloropsis gaditana</name>
    <dbReference type="NCBI Taxonomy" id="72520"/>
    <lineage>
        <taxon>Eukaryota</taxon>
        <taxon>Sar</taxon>
        <taxon>Stramenopiles</taxon>
        <taxon>Ochrophyta</taxon>
        <taxon>Eustigmatophyceae</taxon>
        <taxon>Eustigmatales</taxon>
        <taxon>Monodopsidaceae</taxon>
        <taxon>Nannochloropsis</taxon>
    </lineage>
</organism>
<evidence type="ECO:0000256" key="3">
    <source>
        <dbReference type="ARBA" id="ARBA00022898"/>
    </source>
</evidence>
<keyword evidence="5" id="KW-1185">Reference proteome</keyword>
<reference evidence="4 5" key="1">
    <citation type="journal article" date="2014" name="Mol. Plant">
        <title>Chromosome Scale Genome Assembly and Transcriptome Profiling of Nannochloropsis gaditana in Nitrogen Depletion.</title>
        <authorList>
            <person name="Corteggiani Carpinelli E."/>
            <person name="Telatin A."/>
            <person name="Vitulo N."/>
            <person name="Forcato C."/>
            <person name="D'Angelo M."/>
            <person name="Schiavon R."/>
            <person name="Vezzi A."/>
            <person name="Giacometti G.M."/>
            <person name="Morosinotto T."/>
            <person name="Valle G."/>
        </authorList>
    </citation>
    <scope>NUCLEOTIDE SEQUENCE [LARGE SCALE GENOMIC DNA]</scope>
    <source>
        <strain evidence="4 5">B-31</strain>
    </source>
</reference>
<evidence type="ECO:0000256" key="1">
    <source>
        <dbReference type="ARBA" id="ARBA00001933"/>
    </source>
</evidence>
<accession>W7T6U9</accession>
<dbReference type="PANTHER" id="PTHR11825">
    <property type="entry name" value="SUBGROUP IIII AMINOTRANSFERASE"/>
    <property type="match status" value="1"/>
</dbReference>
<comment type="similarity">
    <text evidence="2">Belongs to the class-IV pyridoxal-phosphate-dependent aminotransferase family.</text>
</comment>
<sequence>MSKIFPFLTRTRRGLIPARPPTSIKRESKNSGCFQSFLSYPFLQQPHHHTVHNEAPDGAPIDPKLMRIQRTTSPRPKVPQKELVFGKVFSDHMLEIDWDYKNGWHPPVISAYHPLSLSPAASVLHYALECFEGMKA</sequence>
<comment type="caution">
    <text evidence="4">The sequence shown here is derived from an EMBL/GenBank/DDBJ whole genome shotgun (WGS) entry which is preliminary data.</text>
</comment>
<dbReference type="PANTHER" id="PTHR11825:SF44">
    <property type="entry name" value="BRANCHED-CHAIN-AMINO-ACID AMINOTRANSFERASE"/>
    <property type="match status" value="1"/>
</dbReference>
<dbReference type="OrthoDB" id="1732691at2759"/>